<gene>
    <name evidence="1" type="ORF">WAE96_08380</name>
</gene>
<evidence type="ECO:0000313" key="2">
    <source>
        <dbReference type="Proteomes" id="UP001382455"/>
    </source>
</evidence>
<organism evidence="1 2">
    <name type="scientific">Pseudoalteromonas spongiae</name>
    <dbReference type="NCBI Taxonomy" id="298657"/>
    <lineage>
        <taxon>Bacteria</taxon>
        <taxon>Pseudomonadati</taxon>
        <taxon>Pseudomonadota</taxon>
        <taxon>Gammaproteobacteria</taxon>
        <taxon>Alteromonadales</taxon>
        <taxon>Pseudoalteromonadaceae</taxon>
        <taxon>Pseudoalteromonas</taxon>
    </lineage>
</organism>
<accession>A0ABU8ES52</accession>
<comment type="caution">
    <text evidence="1">The sequence shown here is derived from an EMBL/GenBank/DDBJ whole genome shotgun (WGS) entry which is preliminary data.</text>
</comment>
<keyword evidence="2" id="KW-1185">Reference proteome</keyword>
<name>A0ABU8ES52_9GAMM</name>
<dbReference type="RefSeq" id="WP_105171210.1">
    <property type="nucleotide sequence ID" value="NZ_JBAWKS010000001.1"/>
</dbReference>
<dbReference type="Pfam" id="PF10982">
    <property type="entry name" value="DUF2789"/>
    <property type="match status" value="1"/>
</dbReference>
<protein>
    <submittedName>
        <fullName evidence="1">DUF2789 domain-containing protein</fullName>
    </submittedName>
</protein>
<dbReference type="Proteomes" id="UP001382455">
    <property type="component" value="Unassembled WGS sequence"/>
</dbReference>
<dbReference type="Gene3D" id="1.10.10.1130">
    <property type="entry name" value="Uncharacterised protein PF10982, DUF2789"/>
    <property type="match status" value="1"/>
</dbReference>
<proteinExistence type="predicted"/>
<evidence type="ECO:0000313" key="1">
    <source>
        <dbReference type="EMBL" id="MEI4549712.1"/>
    </source>
</evidence>
<sequence length="75" mass="8386">MESGSHAMNDLFSQLGLDSTDEAIEQFIATHKISPSLILADAPFWSQSQASFIKESIEQDADWCEIIDQLDSLLR</sequence>
<dbReference type="EMBL" id="JBAWKS010000001">
    <property type="protein sequence ID" value="MEI4549712.1"/>
    <property type="molecule type" value="Genomic_DNA"/>
</dbReference>
<dbReference type="InterPro" id="IPR021250">
    <property type="entry name" value="DUF2789"/>
</dbReference>
<reference evidence="1 2" key="1">
    <citation type="submission" date="2023-12" db="EMBL/GenBank/DDBJ databases">
        <title>Friends and Foes: Symbiotic and Algicidal bacterial influence on Karenia brevis blooms.</title>
        <authorList>
            <person name="Fei C."/>
            <person name="Mohamed A.R."/>
            <person name="Booker A."/>
            <person name="Arshad M."/>
            <person name="Klass S."/>
            <person name="Ahn S."/>
            <person name="Gilbert P.M."/>
            <person name="Heil C.A."/>
            <person name="Martinez J.M."/>
            <person name="Amin S.A."/>
        </authorList>
    </citation>
    <scope>NUCLEOTIDE SEQUENCE [LARGE SCALE GENOMIC DNA]</scope>
    <source>
        <strain evidence="1 2">CE15</strain>
    </source>
</reference>
<dbReference type="InterPro" id="IPR038086">
    <property type="entry name" value="DUF2789_sf"/>
</dbReference>